<feature type="transmembrane region" description="Helical" evidence="5">
    <location>
        <begin position="170"/>
        <end position="188"/>
    </location>
</feature>
<evidence type="ECO:0000256" key="3">
    <source>
        <dbReference type="ARBA" id="ARBA00022989"/>
    </source>
</evidence>
<feature type="transmembrane region" description="Helical" evidence="5">
    <location>
        <begin position="120"/>
        <end position="150"/>
    </location>
</feature>
<feature type="transmembrane region" description="Helical" evidence="5">
    <location>
        <begin position="85"/>
        <end position="108"/>
    </location>
</feature>
<dbReference type="PANTHER" id="PTHR43376:SF1">
    <property type="entry name" value="OLIGOPEPTIDE TRANSPORT SYSTEM PERMEASE PROTEIN"/>
    <property type="match status" value="1"/>
</dbReference>
<keyword evidence="2 5" id="KW-0812">Transmembrane</keyword>
<comment type="caution">
    <text evidence="7">The sequence shown here is derived from an EMBL/GenBank/DDBJ whole genome shotgun (WGS) entry which is preliminary data.</text>
</comment>
<dbReference type="AlphaFoldDB" id="A0A3M0MLS9"/>
<organism evidence="7 8">
    <name type="scientific">Paracoccus alkanivorans</name>
    <dbReference type="NCBI Taxonomy" id="2116655"/>
    <lineage>
        <taxon>Bacteria</taxon>
        <taxon>Pseudomonadati</taxon>
        <taxon>Pseudomonadota</taxon>
        <taxon>Alphaproteobacteria</taxon>
        <taxon>Rhodobacterales</taxon>
        <taxon>Paracoccaceae</taxon>
        <taxon>Paracoccus</taxon>
    </lineage>
</organism>
<evidence type="ECO:0000256" key="4">
    <source>
        <dbReference type="ARBA" id="ARBA00023136"/>
    </source>
</evidence>
<accession>A0A3M0MLS9</accession>
<sequence>MLVVLAVFILPRLLPGDPLGIMLSSDYTQNLSESELAELGARMGIAGSGAEQFGAWLGDLLRGNLGYSATHARPVATLLAECLPWTLLLILGAMPVYLVLAALAGIGAGRAAGGRFDRGLTGFVTILASIPPFVTAVLLMLGLAILWPVFPASGALPMLPSDQLVIRTGQIALHAILPVTALALHEFARFYYLARGEAAVLTHRPFVLNAVARGLPPCRLLAEYYGRNILPTFVARLSDSVSGLVSAVVIIEIVFSYPGIGGLIYGAILDRDYTLLQGATIAVAAGLLALNWLIDAAGTALAGRG</sequence>
<evidence type="ECO:0000256" key="1">
    <source>
        <dbReference type="ARBA" id="ARBA00004651"/>
    </source>
</evidence>
<feature type="transmembrane region" description="Helical" evidence="5">
    <location>
        <begin position="274"/>
        <end position="294"/>
    </location>
</feature>
<dbReference type="Pfam" id="PF00528">
    <property type="entry name" value="BPD_transp_1"/>
    <property type="match status" value="1"/>
</dbReference>
<evidence type="ECO:0000256" key="5">
    <source>
        <dbReference type="RuleBase" id="RU363032"/>
    </source>
</evidence>
<dbReference type="GO" id="GO:0005886">
    <property type="term" value="C:plasma membrane"/>
    <property type="evidence" value="ECO:0007669"/>
    <property type="project" value="UniProtKB-SubCell"/>
</dbReference>
<evidence type="ECO:0000256" key="2">
    <source>
        <dbReference type="ARBA" id="ARBA00022692"/>
    </source>
</evidence>
<comment type="similarity">
    <text evidence="5">Belongs to the binding-protein-dependent transport system permease family.</text>
</comment>
<keyword evidence="3 5" id="KW-1133">Transmembrane helix</keyword>
<comment type="subcellular location">
    <subcellularLocation>
        <location evidence="1 5">Cell membrane</location>
        <topology evidence="1 5">Multi-pass membrane protein</topology>
    </subcellularLocation>
</comment>
<name>A0A3M0MLS9_9RHOB</name>
<feature type="domain" description="ABC transmembrane type-1" evidence="6">
    <location>
        <begin position="83"/>
        <end position="294"/>
    </location>
</feature>
<dbReference type="Proteomes" id="UP000273516">
    <property type="component" value="Unassembled WGS sequence"/>
</dbReference>
<protein>
    <submittedName>
        <fullName evidence="7">ABC transporter permease</fullName>
    </submittedName>
</protein>
<keyword evidence="4 5" id="KW-0472">Membrane</keyword>
<evidence type="ECO:0000259" key="6">
    <source>
        <dbReference type="PROSITE" id="PS50928"/>
    </source>
</evidence>
<proteinExistence type="inferred from homology"/>
<gene>
    <name evidence="7" type="ORF">C9E81_00335</name>
</gene>
<dbReference type="InterPro" id="IPR035906">
    <property type="entry name" value="MetI-like_sf"/>
</dbReference>
<dbReference type="OrthoDB" id="9778910at2"/>
<dbReference type="PANTHER" id="PTHR43376">
    <property type="entry name" value="OLIGOPEPTIDE TRANSPORT SYSTEM PERMEASE PROTEIN"/>
    <property type="match status" value="1"/>
</dbReference>
<evidence type="ECO:0000313" key="7">
    <source>
        <dbReference type="EMBL" id="RMC38013.1"/>
    </source>
</evidence>
<dbReference type="SUPFAM" id="SSF161098">
    <property type="entry name" value="MetI-like"/>
    <property type="match status" value="1"/>
</dbReference>
<feature type="transmembrane region" description="Helical" evidence="5">
    <location>
        <begin position="244"/>
        <end position="268"/>
    </location>
</feature>
<dbReference type="InterPro" id="IPR000515">
    <property type="entry name" value="MetI-like"/>
</dbReference>
<dbReference type="EMBL" id="QOKZ01000001">
    <property type="protein sequence ID" value="RMC38013.1"/>
    <property type="molecule type" value="Genomic_DNA"/>
</dbReference>
<keyword evidence="8" id="KW-1185">Reference proteome</keyword>
<dbReference type="PROSITE" id="PS50928">
    <property type="entry name" value="ABC_TM1"/>
    <property type="match status" value="1"/>
</dbReference>
<reference evidence="7 8" key="1">
    <citation type="submission" date="2018-07" db="EMBL/GenBank/DDBJ databases">
        <authorList>
            <person name="Zhang Y."/>
            <person name="Wang L."/>
            <person name="Ma S."/>
        </authorList>
    </citation>
    <scope>NUCLEOTIDE SEQUENCE [LARGE SCALE GENOMIC DNA]</scope>
    <source>
        <strain evidence="7 8">4-2</strain>
    </source>
</reference>
<keyword evidence="5" id="KW-0813">Transport</keyword>
<dbReference type="GO" id="GO:0055085">
    <property type="term" value="P:transmembrane transport"/>
    <property type="evidence" value="ECO:0007669"/>
    <property type="project" value="InterPro"/>
</dbReference>
<evidence type="ECO:0000313" key="8">
    <source>
        <dbReference type="Proteomes" id="UP000273516"/>
    </source>
</evidence>